<dbReference type="GO" id="GO:0043041">
    <property type="term" value="P:amino acid activation for nonribosomal peptide biosynthetic process"/>
    <property type="evidence" value="ECO:0007669"/>
    <property type="project" value="TreeGrafter"/>
</dbReference>
<dbReference type="InterPro" id="IPR023213">
    <property type="entry name" value="CAT-like_dom_sf"/>
</dbReference>
<feature type="domain" description="Carrier" evidence="5">
    <location>
        <begin position="500"/>
        <end position="576"/>
    </location>
</feature>
<dbReference type="InterPro" id="IPR045851">
    <property type="entry name" value="AMP-bd_C_sf"/>
</dbReference>
<dbReference type="PROSITE" id="PS50075">
    <property type="entry name" value="CARRIER"/>
    <property type="match status" value="2"/>
</dbReference>
<dbReference type="InterPro" id="IPR001242">
    <property type="entry name" value="Condensation_dom"/>
</dbReference>
<dbReference type="InterPro" id="IPR000873">
    <property type="entry name" value="AMP-dep_synth/lig_dom"/>
</dbReference>
<keyword evidence="7" id="KW-1185">Reference proteome</keyword>
<dbReference type="InterPro" id="IPR010071">
    <property type="entry name" value="AA_adenyl_dom"/>
</dbReference>
<dbReference type="Pfam" id="PF00668">
    <property type="entry name" value="Condensation"/>
    <property type="match status" value="2"/>
</dbReference>
<evidence type="ECO:0000256" key="4">
    <source>
        <dbReference type="ARBA" id="ARBA00029454"/>
    </source>
</evidence>
<evidence type="ECO:0000313" key="6">
    <source>
        <dbReference type="EMBL" id="EGE05589.1"/>
    </source>
</evidence>
<dbReference type="EMBL" id="DS995740">
    <property type="protein sequence ID" value="EGE05589.1"/>
    <property type="molecule type" value="Genomic_DNA"/>
</dbReference>
<feature type="domain" description="Carrier" evidence="5">
    <location>
        <begin position="1542"/>
        <end position="1622"/>
    </location>
</feature>
<dbReference type="PANTHER" id="PTHR45527:SF11">
    <property type="entry name" value="NONRIBOSOMAL PEPTIDE SYNTHETASE 5"/>
    <property type="match status" value="1"/>
</dbReference>
<evidence type="ECO:0000256" key="2">
    <source>
        <dbReference type="ARBA" id="ARBA00022553"/>
    </source>
</evidence>
<dbReference type="OrthoDB" id="4173275at2759"/>
<dbReference type="PANTHER" id="PTHR45527">
    <property type="entry name" value="NONRIBOSOMAL PEPTIDE SYNTHETASE"/>
    <property type="match status" value="1"/>
</dbReference>
<dbReference type="Pfam" id="PF00501">
    <property type="entry name" value="AMP-binding"/>
    <property type="match status" value="2"/>
</dbReference>
<dbReference type="Gene3D" id="3.40.50.12780">
    <property type="entry name" value="N-terminal domain of ligase-like"/>
    <property type="match status" value="2"/>
</dbReference>
<evidence type="ECO:0000259" key="5">
    <source>
        <dbReference type="PROSITE" id="PS50075"/>
    </source>
</evidence>
<dbReference type="Gene3D" id="1.10.1200.10">
    <property type="entry name" value="ACP-like"/>
    <property type="match status" value="3"/>
</dbReference>
<dbReference type="NCBIfam" id="TIGR01733">
    <property type="entry name" value="AA-adenyl-dom"/>
    <property type="match status" value="1"/>
</dbReference>
<dbReference type="GO" id="GO:0016874">
    <property type="term" value="F:ligase activity"/>
    <property type="evidence" value="ECO:0007669"/>
    <property type="project" value="UniProtKB-KW"/>
</dbReference>
<sequence>MKQQVVYLLDHFREEVQQHPASIAIEDGTKSPDESTWPKVSYAELDALSDAWSRQLAVAGVSPGCIVPLISTRSIGMVAAVLAILKLRAAYVPIDADSWGKGRINGVLARISPKIVVSTAACFEGGHPYPVHYFEAAGIPNLAMGNDISALSYSHQLCSSGDDLAYIIFTSGTTGQPKGVMVGLESISRYVKEGGDLLFNFNTRHGTRVLLICSIAFDVCAGVVFSTICNGGTLILADPPTLEAAAKTCHVLPLTPSILSSLDPDSGFDRVEKIFLGGEPPGEPLIQAWYSPHRRMYNSYGPTETTCTVLMSELVAGFPITIGHPVPYSTVSLLDAEGLESTEGEICISGSGLALGYFGDPERTASSFVKLNGQKLYRTGDYGKHTKNGIQFCGRRDRMAKNRGFLINLESDVEPALLSFAKVTRAAACMVNGKLIAFVTPVEARDGLREYLLANFPSFMVPDIVYSLDRFPTTVNGKINRQNLVQIHEISQDADDSFLEVGLSGPETIRRAISHVLQQPIDQVTNTSSFRHLGGHSLAAVLLASSLRKAGFTISVGEILLLDTVDKMAGALKEAKNAANFSPTSEEFGSRLRETIPKANFPGSESFTSMTDIQTRMVRASIATPGLSFIKASFTLEHPGRDDFTSTLRAAWETIYKRHGILQTHFVLTEPEIQVEYRDVKIAWTERMIAEIDWDTVCRQEEDFDFNQFSKFDPGERCSLSKITVVTIPGTRTRFIWTVHHSLIDGWSMSTLIKEMSSYLDNKPLPPSPPQFKHVALAIDQLSREYLSEAVSFWRAYTEGYVPVQTLRLPPPSDINDYTQATLIQNLTVSVSALEQAARDKFSVTLATLLHAAWGILISRYSGTDRAILGAVLSGRNLEIPGVESIIGPLINTLPLKVDANECQTVDAFVRGVFRALCEILQYQWSPFTVIQEGSGYNAAKLFETIFALQYDFPQMEGMFSRDSLPRDVRYTEATEIPLTVLLDSADGRFIVRFIYRRSYFSENTIIQISRHFDNLLMGLVDALPAANLSTVTRTIFSAPEYQALTAKALPPNYLSLGGSLSDAIEKAIECYPNVCAVEGLSRSLSYHEFGRVTANIAEQLRKSVKLGDVACVICDGSITWLIAMIAVIRAGAVYCPIDQKLPHARMKYMVENSSASLIIHCNAKQDLVVSDTPRFNMIKAMTEIAYTTTAKCRESTPTADDVACLIYTSGSTGFPKGIPLKHKGILNVISHEKGRLCSTPGQRNAQMLSLGFDCCIKEVFASLCFGATLVLKDPANPIAHLSRVDATMATASLLATLEPGDFPSLAVIMVAGEALSQCLADKWAKGRTLINGYAPAESTLIAMVATISPGDKVSIGRPLTGMSCYILDSKQRPAPIGVSGEICLSGIQITSGYLSNEVETAKRFLRDPFNPNQPMFRTGDIGRLGDDGNINFVGREDNQIKLRGFRIDLGEVQNTLCRVATEAKHVALVVSNDTLVAFVTPETLDIDRLVKGLESQLPEYAVPSQIIPLATLPTSANHKVDTSALKNLINHTVPRAATLAELETPIQRTMAEIWTDVLGHKLDEMSINPNSRFFELGGHSLLQIRVAQAISKQFKIYPMPLRQVIYHQGLRELSLAVKGLIDSRKTAERETRFLEMSPVVRENQLPLSPLEQELFLNHLISDGSPAGNMIVACKILGQIDPVSLVRAFQQTAMNEEIFQTRYHVADGFMMRHLVKDGSNIVRVAHTHDPISLIHKTARKSFDLSKEPPLEVVIIPCTPMQAILLMVMSHVVGDATTMAMYLEQVSDRYKQLQIADASDIYSRTPQELTYIDWARWVKTPQLSLQSQNFWAKYLSNLPEPPAFGMAPAGSLTYTGSTRSWTLPGSMLQSLTHLAMRTSTTMHQIIIAALFLGLQCVDRRNDIIFAAPFTHRMEPGTETMAGLFLDRLPIRIQRGLNENEPLLQFLMAVKRSSQHALEHVLPYREIRKLLPYKPSLRSPVQSHGAEIQNIPCRNTRGSKFPLSIELTEIADSEVRVDMEYDLGCMAENTAERIQYAIGYTLQLMVLDTPPNRITHLVISSFGDFDRYKPSSSTDDKEGEKSGWRNNETTLQQLNINGFEHLAISIRDAIRQCLGLDKKAVFLHQSFWELGAESIDAIRLQHICSKHGFGIRLRDIFDSNSIMQLAICAYGTI</sequence>
<dbReference type="InterPro" id="IPR036736">
    <property type="entry name" value="ACP-like_sf"/>
</dbReference>
<protein>
    <submittedName>
        <fullName evidence="6">Nonribosomal peptide synthase GliP2</fullName>
    </submittedName>
</protein>
<dbReference type="Proteomes" id="UP000009169">
    <property type="component" value="Unassembled WGS sequence"/>
</dbReference>
<dbReference type="eggNOG" id="KOG1178">
    <property type="taxonomic scope" value="Eukaryota"/>
</dbReference>
<dbReference type="PROSITE" id="PS00455">
    <property type="entry name" value="AMP_BINDING"/>
    <property type="match status" value="2"/>
</dbReference>
<dbReference type="InterPro" id="IPR006162">
    <property type="entry name" value="Ppantetheine_attach_site"/>
</dbReference>
<dbReference type="SUPFAM" id="SSF56801">
    <property type="entry name" value="Acetyl-CoA synthetase-like"/>
    <property type="match status" value="2"/>
</dbReference>
<keyword evidence="2" id="KW-0597">Phosphoprotein</keyword>
<dbReference type="eggNOG" id="KOG1176">
    <property type="taxonomic scope" value="Eukaryota"/>
</dbReference>
<reference evidence="7" key="1">
    <citation type="journal article" date="2012" name="MBio">
        <title>Comparative genome analysis of Trichophyton rubrum and related dermatophytes reveals candidate genes involved in infection.</title>
        <authorList>
            <person name="Martinez D.A."/>
            <person name="Oliver B.G."/>
            <person name="Graeser Y."/>
            <person name="Goldberg J.M."/>
            <person name="Li W."/>
            <person name="Martinez-Rossi N.M."/>
            <person name="Monod M."/>
            <person name="Shelest E."/>
            <person name="Barton R.C."/>
            <person name="Birch E."/>
            <person name="Brakhage A.A."/>
            <person name="Chen Z."/>
            <person name="Gurr S.J."/>
            <person name="Heiman D."/>
            <person name="Heitman J."/>
            <person name="Kosti I."/>
            <person name="Rossi A."/>
            <person name="Saif S."/>
            <person name="Samalova M."/>
            <person name="Saunders C.W."/>
            <person name="Shea T."/>
            <person name="Summerbell R.C."/>
            <person name="Xu J."/>
            <person name="Young S."/>
            <person name="Zeng Q."/>
            <person name="Birren B.W."/>
            <person name="Cuomo C.A."/>
            <person name="White T.C."/>
        </authorList>
    </citation>
    <scope>NUCLEOTIDE SEQUENCE [LARGE SCALE GENOMIC DNA]</scope>
    <source>
        <strain evidence="7">ATCC MYA-4606 / CBS 127.97</strain>
    </source>
</reference>
<dbReference type="Gene3D" id="3.30.559.30">
    <property type="entry name" value="Nonribosomal peptide synthetase, condensation domain"/>
    <property type="match status" value="2"/>
</dbReference>
<organism evidence="6 7">
    <name type="scientific">Trichophyton equinum (strain ATCC MYA-4606 / CBS 127.97)</name>
    <name type="common">Horse ringworm fungus</name>
    <dbReference type="NCBI Taxonomy" id="559882"/>
    <lineage>
        <taxon>Eukaryota</taxon>
        <taxon>Fungi</taxon>
        <taxon>Dikarya</taxon>
        <taxon>Ascomycota</taxon>
        <taxon>Pezizomycotina</taxon>
        <taxon>Eurotiomycetes</taxon>
        <taxon>Eurotiomycetidae</taxon>
        <taxon>Onygenales</taxon>
        <taxon>Arthrodermataceae</taxon>
        <taxon>Trichophyton</taxon>
    </lineage>
</organism>
<dbReference type="Gene3D" id="3.30.300.30">
    <property type="match status" value="2"/>
</dbReference>
<dbReference type="PROSITE" id="PS00012">
    <property type="entry name" value="PHOSPHOPANTETHEINE"/>
    <property type="match status" value="2"/>
</dbReference>
<evidence type="ECO:0000313" key="7">
    <source>
        <dbReference type="Proteomes" id="UP000009169"/>
    </source>
</evidence>
<dbReference type="SUPFAM" id="SSF47336">
    <property type="entry name" value="ACP-like"/>
    <property type="match status" value="3"/>
</dbReference>
<dbReference type="GO" id="GO:0044550">
    <property type="term" value="P:secondary metabolite biosynthetic process"/>
    <property type="evidence" value="ECO:0007669"/>
    <property type="project" value="TreeGrafter"/>
</dbReference>
<dbReference type="VEuPathDB" id="FungiDB:TEQG_04597"/>
<evidence type="ECO:0000256" key="3">
    <source>
        <dbReference type="ARBA" id="ARBA00022598"/>
    </source>
</evidence>
<gene>
    <name evidence="6" type="ORF">TEQG_04597</name>
</gene>
<dbReference type="Gene3D" id="3.30.559.10">
    <property type="entry name" value="Chloramphenicol acetyltransferase-like domain"/>
    <property type="match status" value="2"/>
</dbReference>
<dbReference type="InterPro" id="IPR042099">
    <property type="entry name" value="ANL_N_sf"/>
</dbReference>
<dbReference type="InterPro" id="IPR009081">
    <property type="entry name" value="PP-bd_ACP"/>
</dbReference>
<keyword evidence="3" id="KW-0436">Ligase</keyword>
<name>F2PUM1_TRIEC</name>
<dbReference type="CDD" id="cd19537">
    <property type="entry name" value="C_NRPS-like"/>
    <property type="match status" value="1"/>
</dbReference>
<dbReference type="GO" id="GO:0005737">
    <property type="term" value="C:cytoplasm"/>
    <property type="evidence" value="ECO:0007669"/>
    <property type="project" value="TreeGrafter"/>
</dbReference>
<dbReference type="InterPro" id="IPR020845">
    <property type="entry name" value="AMP-binding_CS"/>
</dbReference>
<accession>F2PUM1</accession>
<dbReference type="Pfam" id="PF00550">
    <property type="entry name" value="PP-binding"/>
    <property type="match status" value="3"/>
</dbReference>
<dbReference type="GO" id="GO:0031177">
    <property type="term" value="F:phosphopantetheine binding"/>
    <property type="evidence" value="ECO:0007669"/>
    <property type="project" value="TreeGrafter"/>
</dbReference>
<keyword evidence="1" id="KW-0596">Phosphopantetheine</keyword>
<comment type="similarity">
    <text evidence="4">Belongs to the NRP synthetase family.</text>
</comment>
<evidence type="ECO:0000256" key="1">
    <source>
        <dbReference type="ARBA" id="ARBA00022450"/>
    </source>
</evidence>
<proteinExistence type="inferred from homology"/>
<dbReference type="SUPFAM" id="SSF52777">
    <property type="entry name" value="CoA-dependent acyltransferases"/>
    <property type="match status" value="4"/>
</dbReference>
<dbReference type="HOGENOM" id="CLU_000022_0_5_1"/>